<accession>E8MDK6</accession>
<sequence>MTLVITKVGEAQGWAFDMRKVKTDLFHLISIFLADAQYAEAIENEQDPLWSIASLGEPEITRLLISTAAIGRVIDDRESFLLSKTSNYCGSIEVDGVSSPLNLREAFNKIIHADAFSLVISDSDSEFEHLSAEIMLHGKQRSKDWHVNLDIVEYVREYSRHLTSLRKDETFT</sequence>
<evidence type="ECO:0000313" key="2">
    <source>
        <dbReference type="Proteomes" id="UP000006228"/>
    </source>
</evidence>
<protein>
    <submittedName>
        <fullName evidence="1">Uncharacterized protein</fullName>
    </submittedName>
</protein>
<comment type="caution">
    <text evidence="1">The sequence shown here is derived from an EMBL/GenBank/DDBJ whole genome shotgun (WGS) entry which is preliminary data.</text>
</comment>
<name>E8MDK6_PHOS4</name>
<dbReference type="GeneID" id="95571612"/>
<dbReference type="EMBL" id="AEVT01000123">
    <property type="protein sequence ID" value="EGA67905.1"/>
    <property type="molecule type" value="Genomic_DNA"/>
</dbReference>
<organism evidence="1 2">
    <name type="scientific">Vibrio sinaloensis DSM 21326</name>
    <dbReference type="NCBI Taxonomy" id="945550"/>
    <lineage>
        <taxon>Bacteria</taxon>
        <taxon>Pseudomonadati</taxon>
        <taxon>Pseudomonadota</taxon>
        <taxon>Gammaproteobacteria</taxon>
        <taxon>Vibrionales</taxon>
        <taxon>Vibrionaceae</taxon>
        <taxon>Vibrio</taxon>
        <taxon>Vibrio oreintalis group</taxon>
    </lineage>
</organism>
<dbReference type="RefSeq" id="WP_008081705.1">
    <property type="nucleotide sequence ID" value="NZ_AEVT01000123.1"/>
</dbReference>
<dbReference type="OrthoDB" id="3078277at2"/>
<evidence type="ECO:0000313" key="1">
    <source>
        <dbReference type="EMBL" id="EGA67905.1"/>
    </source>
</evidence>
<proteinExistence type="predicted"/>
<gene>
    <name evidence="1" type="ORF">VISI1226_18371</name>
</gene>
<dbReference type="Proteomes" id="UP000006228">
    <property type="component" value="Unassembled WGS sequence"/>
</dbReference>
<dbReference type="AlphaFoldDB" id="E8MDK6"/>
<reference evidence="1 2" key="1">
    <citation type="journal article" date="2012" name="Int. J. Syst. Evol. Microbiol.">
        <title>Vibrio caribbeanicus sp. nov., isolated from the marine sponge Scleritoderma cyanea.</title>
        <authorList>
            <person name="Hoffmann M."/>
            <person name="Monday S.R."/>
            <person name="Allard M.W."/>
            <person name="Strain E.A."/>
            <person name="Whittaker P."/>
            <person name="Naum M."/>
            <person name="McCarthy P.J."/>
            <person name="Lopez J.V."/>
            <person name="Fischer M."/>
            <person name="Brown E.W."/>
        </authorList>
    </citation>
    <scope>NUCLEOTIDE SEQUENCE [LARGE SCALE GENOMIC DNA]</scope>
    <source>
        <strain evidence="2">DSMZ 21326</strain>
    </source>
</reference>
<dbReference type="eggNOG" id="ENOG502ZG4U">
    <property type="taxonomic scope" value="Bacteria"/>
</dbReference>